<dbReference type="SMART" id="SM00903">
    <property type="entry name" value="Flavin_Reduct"/>
    <property type="match status" value="1"/>
</dbReference>
<evidence type="ECO:0000313" key="4">
    <source>
        <dbReference type="Proteomes" id="UP000244911"/>
    </source>
</evidence>
<reference evidence="3 4" key="1">
    <citation type="submission" date="2018-03" db="EMBL/GenBank/DDBJ databases">
        <authorList>
            <person name="Keele B.F."/>
        </authorList>
    </citation>
    <scope>NUCLEOTIDE SEQUENCE [LARGE SCALE GENOMIC DNA]</scope>
    <source>
        <strain evidence="3 4">CECT 8811</strain>
    </source>
</reference>
<evidence type="ECO:0000313" key="3">
    <source>
        <dbReference type="EMBL" id="SPF78947.1"/>
    </source>
</evidence>
<dbReference type="GO" id="GO:0042602">
    <property type="term" value="F:riboflavin reductase (NADPH) activity"/>
    <property type="evidence" value="ECO:0007669"/>
    <property type="project" value="TreeGrafter"/>
</dbReference>
<dbReference type="Proteomes" id="UP000244911">
    <property type="component" value="Unassembled WGS sequence"/>
</dbReference>
<dbReference type="EC" id="1.5.1.42" evidence="3"/>
<name>A0A2R8AST1_9RHOB</name>
<dbReference type="InterPro" id="IPR002563">
    <property type="entry name" value="Flavin_Rdtase-like_dom"/>
</dbReference>
<dbReference type="GO" id="GO:0052874">
    <property type="term" value="F:FMN reductase (NADH) activity"/>
    <property type="evidence" value="ECO:0007669"/>
    <property type="project" value="UniProtKB-EC"/>
</dbReference>
<evidence type="ECO:0000259" key="2">
    <source>
        <dbReference type="SMART" id="SM00903"/>
    </source>
</evidence>
<dbReference type="RefSeq" id="WP_108857922.1">
    <property type="nucleotide sequence ID" value="NZ_OMOI01000002.1"/>
</dbReference>
<evidence type="ECO:0000256" key="1">
    <source>
        <dbReference type="ARBA" id="ARBA00023002"/>
    </source>
</evidence>
<dbReference type="EMBL" id="OMOI01000002">
    <property type="protein sequence ID" value="SPF78947.1"/>
    <property type="molecule type" value="Genomic_DNA"/>
</dbReference>
<dbReference type="PANTHER" id="PTHR30466">
    <property type="entry name" value="FLAVIN REDUCTASE"/>
    <property type="match status" value="1"/>
</dbReference>
<dbReference type="InterPro" id="IPR012349">
    <property type="entry name" value="Split_barrel_FMN-bd"/>
</dbReference>
<feature type="domain" description="Flavin reductase like" evidence="2">
    <location>
        <begin position="13"/>
        <end position="156"/>
    </location>
</feature>
<gene>
    <name evidence="3" type="primary">ntaB_2</name>
    <name evidence="3" type="ORF">ALP8811_02881</name>
</gene>
<organism evidence="3 4">
    <name type="scientific">Aliiroseovarius pelagivivens</name>
    <dbReference type="NCBI Taxonomy" id="1639690"/>
    <lineage>
        <taxon>Bacteria</taxon>
        <taxon>Pseudomonadati</taxon>
        <taxon>Pseudomonadota</taxon>
        <taxon>Alphaproteobacteria</taxon>
        <taxon>Rhodobacterales</taxon>
        <taxon>Paracoccaceae</taxon>
        <taxon>Aliiroseovarius</taxon>
    </lineage>
</organism>
<dbReference type="Pfam" id="PF01613">
    <property type="entry name" value="Flavin_Reduct"/>
    <property type="match status" value="1"/>
</dbReference>
<dbReference type="GO" id="GO:0010181">
    <property type="term" value="F:FMN binding"/>
    <property type="evidence" value="ECO:0007669"/>
    <property type="project" value="InterPro"/>
</dbReference>
<dbReference type="AlphaFoldDB" id="A0A2R8AST1"/>
<sequence length="307" mass="33100">MTDLDPRALRQAFGRFMTGVTVVTTRMPDGTPCGFTANSFSSVSMDPPLLLVCPGKFLSSFDAFAGCTHFAVNILAEGQEDVSNTFASFKGDRFAKVSHQSDPNGIPLIDGAIAQFSCTTWNSMPAGDHQILIGQVTDFAQSEGRGLGYASGQYFSLGLERAALEQTEGQAICGAIISARDAVLLEQTPNGFRLPQIERSDRGQLRQELQEDLAARGIAARLGPAYSVYDDASRGQHFAYFLGTSDDVDVSAPLQAVPVADLPSLNYTTQAIADMMARYALEFRTRSFGLYLGDAKRGDVHALSERT</sequence>
<protein>
    <submittedName>
        <fullName evidence="3">FMN reductase (NADH) NtaB</fullName>
        <ecNumber evidence="3">1.5.1.42</ecNumber>
    </submittedName>
</protein>
<dbReference type="Gene3D" id="2.30.110.10">
    <property type="entry name" value="Electron Transport, Fmn-binding Protein, Chain A"/>
    <property type="match status" value="1"/>
</dbReference>
<dbReference type="OrthoDB" id="9792858at2"/>
<dbReference type="SUPFAM" id="SSF50475">
    <property type="entry name" value="FMN-binding split barrel"/>
    <property type="match status" value="1"/>
</dbReference>
<keyword evidence="4" id="KW-1185">Reference proteome</keyword>
<keyword evidence="1 3" id="KW-0560">Oxidoreductase</keyword>
<dbReference type="PANTHER" id="PTHR30466:SF1">
    <property type="entry name" value="FMN REDUCTASE (NADH) RUTF"/>
    <property type="match status" value="1"/>
</dbReference>
<dbReference type="Gene3D" id="3.90.79.10">
    <property type="entry name" value="Nucleoside Triphosphate Pyrophosphohydrolase"/>
    <property type="match status" value="1"/>
</dbReference>
<proteinExistence type="predicted"/>
<accession>A0A2R8AST1</accession>
<dbReference type="InterPro" id="IPR050268">
    <property type="entry name" value="NADH-dep_flavin_reductase"/>
</dbReference>